<protein>
    <submittedName>
        <fullName evidence="2">Uncharacterized protein</fullName>
    </submittedName>
</protein>
<feature type="transmembrane region" description="Helical" evidence="1">
    <location>
        <begin position="115"/>
        <end position="132"/>
    </location>
</feature>
<dbReference type="OrthoDB" id="1110217at2759"/>
<sequence>MASEINLTVGSLVSFTSTIAREFYEGRVYFYDPKDASFGIDNVSRTNVSGGYRRVEGCYQFSLKDIKDLRVIREPKLIVGPLVSFTSMTAGEFYQGTVYFYNSKDASFGIDDGNLLYTFLLIEILGFIIGTVS</sequence>
<name>A0A565AX85_9BRAS</name>
<keyword evidence="1" id="KW-1133">Transmembrane helix</keyword>
<keyword evidence="3" id="KW-1185">Reference proteome</keyword>
<feature type="transmembrane region" description="Helical" evidence="1">
    <location>
        <begin position="77"/>
        <end position="95"/>
    </location>
</feature>
<keyword evidence="1" id="KW-0812">Transmembrane</keyword>
<dbReference type="Proteomes" id="UP000489600">
    <property type="component" value="Unassembled WGS sequence"/>
</dbReference>
<proteinExistence type="predicted"/>
<evidence type="ECO:0000256" key="1">
    <source>
        <dbReference type="SAM" id="Phobius"/>
    </source>
</evidence>
<reference evidence="2" key="1">
    <citation type="submission" date="2019-07" db="EMBL/GenBank/DDBJ databases">
        <authorList>
            <person name="Dittberner H."/>
        </authorList>
    </citation>
    <scope>NUCLEOTIDE SEQUENCE [LARGE SCALE GENOMIC DNA]</scope>
</reference>
<comment type="caution">
    <text evidence="2">The sequence shown here is derived from an EMBL/GenBank/DDBJ whole genome shotgun (WGS) entry which is preliminary data.</text>
</comment>
<gene>
    <name evidence="2" type="ORF">ANE_LOCUS3674</name>
</gene>
<accession>A0A565AX85</accession>
<evidence type="ECO:0000313" key="2">
    <source>
        <dbReference type="EMBL" id="VVA93229.1"/>
    </source>
</evidence>
<keyword evidence="1" id="KW-0472">Membrane</keyword>
<organism evidence="2 3">
    <name type="scientific">Arabis nemorensis</name>
    <dbReference type="NCBI Taxonomy" id="586526"/>
    <lineage>
        <taxon>Eukaryota</taxon>
        <taxon>Viridiplantae</taxon>
        <taxon>Streptophyta</taxon>
        <taxon>Embryophyta</taxon>
        <taxon>Tracheophyta</taxon>
        <taxon>Spermatophyta</taxon>
        <taxon>Magnoliopsida</taxon>
        <taxon>eudicotyledons</taxon>
        <taxon>Gunneridae</taxon>
        <taxon>Pentapetalae</taxon>
        <taxon>rosids</taxon>
        <taxon>malvids</taxon>
        <taxon>Brassicales</taxon>
        <taxon>Brassicaceae</taxon>
        <taxon>Arabideae</taxon>
        <taxon>Arabis</taxon>
    </lineage>
</organism>
<evidence type="ECO:0000313" key="3">
    <source>
        <dbReference type="Proteomes" id="UP000489600"/>
    </source>
</evidence>
<dbReference type="EMBL" id="CABITT030000001">
    <property type="protein sequence ID" value="VVA93229.1"/>
    <property type="molecule type" value="Genomic_DNA"/>
</dbReference>
<dbReference type="AlphaFoldDB" id="A0A565AX85"/>